<comment type="catalytic activity">
    <reaction evidence="19">
        <text>L-glutaminyl-[protein] + L-lysyl-[protein] = [protein]-L-lysyl-N(6)-5-L-glutamyl-[protein] + NH4(+)</text>
        <dbReference type="Rhea" id="RHEA:54816"/>
        <dbReference type="Rhea" id="RHEA-COMP:9752"/>
        <dbReference type="Rhea" id="RHEA-COMP:10207"/>
        <dbReference type="Rhea" id="RHEA-COMP:14005"/>
        <dbReference type="ChEBI" id="CHEBI:28938"/>
        <dbReference type="ChEBI" id="CHEBI:29969"/>
        <dbReference type="ChEBI" id="CHEBI:30011"/>
        <dbReference type="ChEBI" id="CHEBI:138370"/>
        <dbReference type="EC" id="2.3.2.13"/>
    </reaction>
</comment>
<dbReference type="InterPro" id="IPR050779">
    <property type="entry name" value="Transglutaminase"/>
</dbReference>
<evidence type="ECO:0000313" key="25">
    <source>
        <dbReference type="Proteomes" id="UP000694680"/>
    </source>
</evidence>
<dbReference type="GO" id="GO:0003810">
    <property type="term" value="F:protein-glutamine gamma-glutamyltransferase activity"/>
    <property type="evidence" value="ECO:0007669"/>
    <property type="project" value="UniProtKB-EC"/>
</dbReference>
<keyword evidence="11" id="KW-0012">Acyltransferase</keyword>
<evidence type="ECO:0000256" key="4">
    <source>
        <dbReference type="ARBA" id="ARBA00022679"/>
    </source>
</evidence>
<feature type="binding site" evidence="21">
    <location>
        <position position="559"/>
    </location>
    <ligand>
        <name>Ca(2+)</name>
        <dbReference type="ChEBI" id="CHEBI:29108"/>
    </ligand>
</feature>
<evidence type="ECO:0000256" key="12">
    <source>
        <dbReference type="ARBA" id="ARBA00024222"/>
    </source>
</evidence>
<keyword evidence="8" id="KW-0564">Palmitate</keyword>
<feature type="active site" evidence="20">
    <location>
        <position position="442"/>
    </location>
</feature>
<dbReference type="Pfam" id="PF00927">
    <property type="entry name" value="Transglut_C"/>
    <property type="match status" value="2"/>
</dbReference>
<evidence type="ECO:0000256" key="9">
    <source>
        <dbReference type="ARBA" id="ARBA00023249"/>
    </source>
</evidence>
<dbReference type="FunFam" id="2.60.40.10:FF:001143">
    <property type="entry name" value="Protein-glutamine gamma-glutamyltransferase K"/>
    <property type="match status" value="1"/>
</dbReference>
<dbReference type="Pfam" id="PF00868">
    <property type="entry name" value="Transglut_N"/>
    <property type="match status" value="1"/>
</dbReference>
<proteinExistence type="inferred from homology"/>
<comment type="function">
    <text evidence="18">Catalyzes the cross-linking of proteins and the conjugation of polyamines to proteins. Responsible for cross-linking epidermal proteins during formation of the stratum corneum. Involved in cell proliferation.</text>
</comment>
<evidence type="ECO:0000256" key="6">
    <source>
        <dbReference type="ARBA" id="ARBA00022837"/>
    </source>
</evidence>
<dbReference type="PANTHER" id="PTHR11590">
    <property type="entry name" value="PROTEIN-GLUTAMINE GAMMA-GLUTAMYLTRANSFERASE"/>
    <property type="match status" value="1"/>
</dbReference>
<evidence type="ECO:0000256" key="5">
    <source>
        <dbReference type="ARBA" id="ARBA00022723"/>
    </source>
</evidence>
<feature type="compositionally biased region" description="Basic and acidic residues" evidence="22">
    <location>
        <begin position="29"/>
        <end position="42"/>
    </location>
</feature>
<name>A0A8C5GEA1_GOUWI</name>
<protein>
    <recommendedName>
        <fullName evidence="14">Protein-glutamine gamma-glutamyltransferase K</fullName>
        <ecNumber evidence="12">2.3.2.13</ecNumber>
    </recommendedName>
    <alternativeName>
        <fullName evidence="17">Epidermal TGase</fullName>
    </alternativeName>
    <alternativeName>
        <fullName evidence="16">Transglutaminase K</fullName>
    </alternativeName>
    <alternativeName>
        <fullName evidence="15">Transglutaminase-1</fullName>
    </alternativeName>
</protein>
<comment type="similarity">
    <text evidence="2">Belongs to the transglutaminase superfamily. Transglutaminase family.</text>
</comment>
<dbReference type="InterPro" id="IPR008958">
    <property type="entry name" value="Transglutaminase_C"/>
</dbReference>
<evidence type="ECO:0000256" key="19">
    <source>
        <dbReference type="ARBA" id="ARBA00051843"/>
    </source>
</evidence>
<evidence type="ECO:0000256" key="21">
    <source>
        <dbReference type="PIRSR" id="PIRSR000459-2"/>
    </source>
</evidence>
<dbReference type="InterPro" id="IPR023608">
    <property type="entry name" value="Transglutaminase_animal"/>
</dbReference>
<dbReference type="InterPro" id="IPR001102">
    <property type="entry name" value="Transglutaminase_N"/>
</dbReference>
<dbReference type="Proteomes" id="UP000694680">
    <property type="component" value="Chromosome 4"/>
</dbReference>
<dbReference type="FunFam" id="2.60.40.10:FF:000171">
    <property type="entry name" value="protein-glutamine gamma-glutamyltransferase 6"/>
    <property type="match status" value="1"/>
</dbReference>
<gene>
    <name evidence="24" type="primary">LOC114462477</name>
</gene>
<keyword evidence="7" id="KW-0472">Membrane</keyword>
<dbReference type="InterPro" id="IPR036238">
    <property type="entry name" value="Transglutaminase_C_sf"/>
</dbReference>
<keyword evidence="5 21" id="KW-0479">Metal-binding</keyword>
<dbReference type="InterPro" id="IPR038765">
    <property type="entry name" value="Papain-like_cys_pep_sf"/>
</dbReference>
<dbReference type="InterPro" id="IPR014756">
    <property type="entry name" value="Ig_E-set"/>
</dbReference>
<dbReference type="SUPFAM" id="SSF54001">
    <property type="entry name" value="Cysteine proteinases"/>
    <property type="match status" value="1"/>
</dbReference>
<feature type="active site" evidence="20">
    <location>
        <position position="465"/>
    </location>
</feature>
<dbReference type="GO" id="GO:0016020">
    <property type="term" value="C:membrane"/>
    <property type="evidence" value="ECO:0007669"/>
    <property type="project" value="UniProtKB-SubCell"/>
</dbReference>
<sequence>MTVETRSIRERSAVGRFPSVTLAIGEENDEKKEEQDENNPKQENACRRWLRKACPCCCPHAHDDDVTETIVTGIDEFDNEEETISEKGFDSNRPEDCGTYDGFIAYVSTELLLKVRSIDLVKSKSEENRKVHHTDLYQSNNLIIRRGQKFVMWITLSRPFNPTTDQLHLELKTGSLPVVSKETHVIVPLVKQLDQNSWGSRIIEQDSTKIKLMVNSPATAVIGHYRLTVETNSTSGQFVSEHNSANDVYILFNPWCEDDVVFLHSEEERQEYVLNDVGIIYYGTMNQIGERTWDYGQFDEGILAACLFVLEKSGTPPSGWADPVNVVRVVSAMINSVDDHGVIEGNWSGNYSGGSFPTMWSGSVEILKEYHKNKGTPVKYGQCWVFGGVVTTVLRSLGIPCRTVTNFSSAHDTDVSLTTDVYLDNNLEPLEHLNSDSVWNFHVWNDCWMARPDLPPGNGGWQAVDATPQQTSQGTFRCGPASLTAIRYGQVYLKHDAAFVFAEVNSDKIYWQRNVDGTFSQIYDEKNIVGHFISTKAVGSDDRNDITNLYKHPEGSEQERIAVETACSYGTKAKAYSAPTAQDVSVHVTMEDDGPRMGDDAELTITLQNSSSENRTVNLHSQVSVMYYTGVHKATVKKDTTDIDLLPNEGKSSLNWTLDYKDYKNQLIDQAALMLTLLGRVVETRQVLATQFNFRLRTPDLIINPIGKAAVGEKMAVKISFTNPLPQVLKAVIFHVEGLGLLPPRKINYGDIDSHASVSITEHLVPTLSGKRKLLASMDCKQLTQVHGVTVPGATTLLPTAPQGGVNAENTFCVCSFTYVTVKYNTVCILFYTAVFV</sequence>
<evidence type="ECO:0000256" key="14">
    <source>
        <dbReference type="ARBA" id="ARBA00040559"/>
    </source>
</evidence>
<evidence type="ECO:0000256" key="13">
    <source>
        <dbReference type="ARBA" id="ARBA00038573"/>
    </source>
</evidence>
<comment type="subunit">
    <text evidence="13">Interacts with PLAAT4.</text>
</comment>
<comment type="cofactor">
    <cofactor evidence="21">
        <name>Ca(2+)</name>
        <dbReference type="ChEBI" id="CHEBI:29108"/>
    </cofactor>
    <text evidence="21">Binds 1 Ca(2+) ion per subunit.</text>
</comment>
<dbReference type="InterPro" id="IPR036985">
    <property type="entry name" value="Transglutaminase-like_sf"/>
</dbReference>
<evidence type="ECO:0000256" key="11">
    <source>
        <dbReference type="ARBA" id="ARBA00023315"/>
    </source>
</evidence>
<keyword evidence="3" id="KW-0597">Phosphoprotein</keyword>
<dbReference type="SUPFAM" id="SSF49309">
    <property type="entry name" value="Transglutaminase, two C-terminal domains"/>
    <property type="match status" value="2"/>
</dbReference>
<dbReference type="GO" id="GO:0046872">
    <property type="term" value="F:metal ion binding"/>
    <property type="evidence" value="ECO:0007669"/>
    <property type="project" value="UniProtKB-KW"/>
</dbReference>
<dbReference type="SMART" id="SM00460">
    <property type="entry name" value="TGc"/>
    <property type="match status" value="1"/>
</dbReference>
<evidence type="ECO:0000256" key="20">
    <source>
        <dbReference type="PIRSR" id="PIRSR000459-1"/>
    </source>
</evidence>
<dbReference type="InterPro" id="IPR013783">
    <property type="entry name" value="Ig-like_fold"/>
</dbReference>
<feature type="binding site" evidence="21">
    <location>
        <position position="507"/>
    </location>
    <ligand>
        <name>Ca(2+)</name>
        <dbReference type="ChEBI" id="CHEBI:29108"/>
    </ligand>
</feature>
<reference evidence="24" key="2">
    <citation type="submission" date="2025-08" db="UniProtKB">
        <authorList>
            <consortium name="Ensembl"/>
        </authorList>
    </citation>
    <scope>IDENTIFICATION</scope>
</reference>
<evidence type="ECO:0000259" key="23">
    <source>
        <dbReference type="SMART" id="SM00460"/>
    </source>
</evidence>
<dbReference type="PIRSF" id="PIRSF000459">
    <property type="entry name" value="TGM_EBP42"/>
    <property type="match status" value="1"/>
</dbReference>
<feature type="active site" evidence="20">
    <location>
        <position position="383"/>
    </location>
</feature>
<reference evidence="24" key="3">
    <citation type="submission" date="2025-09" db="UniProtKB">
        <authorList>
            <consortium name="Ensembl"/>
        </authorList>
    </citation>
    <scope>IDENTIFICATION</scope>
</reference>
<dbReference type="GO" id="GO:0007399">
    <property type="term" value="P:nervous system development"/>
    <property type="evidence" value="ECO:0007669"/>
    <property type="project" value="UniProtKB-ARBA"/>
</dbReference>
<dbReference type="FunFam" id="3.90.260.10:FF:000001">
    <property type="entry name" value="Protein-glutamine gamma-glutamyltransferase 2"/>
    <property type="match status" value="1"/>
</dbReference>
<keyword evidence="6 21" id="KW-0106">Calcium</keyword>
<keyword evidence="9" id="KW-0417">Keratinization</keyword>
<reference evidence="24" key="1">
    <citation type="submission" date="2020-06" db="EMBL/GenBank/DDBJ databases">
        <authorList>
            <consortium name="Wellcome Sanger Institute Data Sharing"/>
        </authorList>
    </citation>
    <scope>NUCLEOTIDE SEQUENCE [LARGE SCALE GENOMIC DNA]</scope>
</reference>
<evidence type="ECO:0000256" key="2">
    <source>
        <dbReference type="ARBA" id="ARBA00005968"/>
    </source>
</evidence>
<dbReference type="GO" id="GO:0031424">
    <property type="term" value="P:keratinization"/>
    <property type="evidence" value="ECO:0007669"/>
    <property type="project" value="UniProtKB-KW"/>
</dbReference>
<evidence type="ECO:0000256" key="8">
    <source>
        <dbReference type="ARBA" id="ARBA00023139"/>
    </source>
</evidence>
<evidence type="ECO:0000256" key="16">
    <source>
        <dbReference type="ARBA" id="ARBA00041726"/>
    </source>
</evidence>
<dbReference type="Pfam" id="PF01841">
    <property type="entry name" value="Transglut_core"/>
    <property type="match status" value="1"/>
</dbReference>
<dbReference type="Ensembl" id="ENSGWIT00000031689.1">
    <property type="protein sequence ID" value="ENSGWIP00000029021.1"/>
    <property type="gene ID" value="ENSGWIG00000013434.1"/>
</dbReference>
<organism evidence="24 25">
    <name type="scientific">Gouania willdenowi</name>
    <name type="common">Blunt-snouted clingfish</name>
    <name type="synonym">Lepadogaster willdenowi</name>
    <dbReference type="NCBI Taxonomy" id="441366"/>
    <lineage>
        <taxon>Eukaryota</taxon>
        <taxon>Metazoa</taxon>
        <taxon>Chordata</taxon>
        <taxon>Craniata</taxon>
        <taxon>Vertebrata</taxon>
        <taxon>Euteleostomi</taxon>
        <taxon>Actinopterygii</taxon>
        <taxon>Neopterygii</taxon>
        <taxon>Teleostei</taxon>
        <taxon>Neoteleostei</taxon>
        <taxon>Acanthomorphata</taxon>
        <taxon>Ovalentaria</taxon>
        <taxon>Blenniimorphae</taxon>
        <taxon>Blenniiformes</taxon>
        <taxon>Gobiesocoidei</taxon>
        <taxon>Gobiesocidae</taxon>
        <taxon>Gobiesocinae</taxon>
        <taxon>Gouania</taxon>
    </lineage>
</organism>
<keyword evidence="4" id="KW-0808">Transferase</keyword>
<comment type="subcellular location">
    <subcellularLocation>
        <location evidence="1">Membrane</location>
        <topology evidence="1">Lipid-anchor</topology>
    </subcellularLocation>
</comment>
<feature type="domain" description="Transglutaminase-like" evidence="23">
    <location>
        <begin position="375"/>
        <end position="468"/>
    </location>
</feature>
<feature type="region of interest" description="Disordered" evidence="22">
    <location>
        <begin position="19"/>
        <end position="42"/>
    </location>
</feature>
<keyword evidence="10" id="KW-0449">Lipoprotein</keyword>
<dbReference type="PANTHER" id="PTHR11590:SF49">
    <property type="entry name" value="PROTEIN-GLUTAMINE GAMMA-GLUTAMYLTRANSFERASE K"/>
    <property type="match status" value="1"/>
</dbReference>
<evidence type="ECO:0000256" key="3">
    <source>
        <dbReference type="ARBA" id="ARBA00022553"/>
    </source>
</evidence>
<keyword evidence="25" id="KW-1185">Reference proteome</keyword>
<evidence type="ECO:0000313" key="24">
    <source>
        <dbReference type="Ensembl" id="ENSGWIP00000029021.1"/>
    </source>
</evidence>
<feature type="binding site" evidence="21">
    <location>
        <position position="554"/>
    </location>
    <ligand>
        <name>Ca(2+)</name>
        <dbReference type="ChEBI" id="CHEBI:29108"/>
    </ligand>
</feature>
<accession>A0A8C5GEA1</accession>
<dbReference type="SUPFAM" id="SSF81296">
    <property type="entry name" value="E set domains"/>
    <property type="match status" value="1"/>
</dbReference>
<dbReference type="Gene3D" id="3.90.260.10">
    <property type="entry name" value="Transglutaminase-like"/>
    <property type="match status" value="1"/>
</dbReference>
<evidence type="ECO:0000256" key="18">
    <source>
        <dbReference type="ARBA" id="ARBA00045815"/>
    </source>
</evidence>
<dbReference type="AlphaFoldDB" id="A0A8C5GEA1"/>
<evidence type="ECO:0000256" key="7">
    <source>
        <dbReference type="ARBA" id="ARBA00023136"/>
    </source>
</evidence>
<feature type="binding site" evidence="21">
    <location>
        <position position="505"/>
    </location>
    <ligand>
        <name>Ca(2+)</name>
        <dbReference type="ChEBI" id="CHEBI:29108"/>
    </ligand>
</feature>
<dbReference type="Gene3D" id="2.60.40.10">
    <property type="entry name" value="Immunoglobulins"/>
    <property type="match status" value="3"/>
</dbReference>
<evidence type="ECO:0000256" key="10">
    <source>
        <dbReference type="ARBA" id="ARBA00023288"/>
    </source>
</evidence>
<dbReference type="InterPro" id="IPR002931">
    <property type="entry name" value="Transglutaminase-like"/>
</dbReference>
<evidence type="ECO:0000256" key="22">
    <source>
        <dbReference type="SAM" id="MobiDB-lite"/>
    </source>
</evidence>
<dbReference type="EC" id="2.3.2.13" evidence="12"/>
<dbReference type="FunFam" id="2.60.40.10:FF:000090">
    <property type="entry name" value="Protein-glutamine gamma-glutamyltransferase 2"/>
    <property type="match status" value="1"/>
</dbReference>
<evidence type="ECO:0000256" key="1">
    <source>
        <dbReference type="ARBA" id="ARBA00004635"/>
    </source>
</evidence>
<evidence type="ECO:0000256" key="15">
    <source>
        <dbReference type="ARBA" id="ARBA00041651"/>
    </source>
</evidence>
<evidence type="ECO:0000256" key="17">
    <source>
        <dbReference type="ARBA" id="ARBA00043229"/>
    </source>
</evidence>